<feature type="region of interest" description="Disordered" evidence="1">
    <location>
        <begin position="346"/>
        <end position="375"/>
    </location>
</feature>
<comment type="caution">
    <text evidence="4">The sequence shown here is derived from an EMBL/GenBank/DDBJ whole genome shotgun (WGS) entry which is preliminary data.</text>
</comment>
<feature type="transmembrane region" description="Helical" evidence="2">
    <location>
        <begin position="86"/>
        <end position="106"/>
    </location>
</feature>
<accession>A0A932I248</accession>
<dbReference type="Pfam" id="PF00892">
    <property type="entry name" value="EamA"/>
    <property type="match status" value="1"/>
</dbReference>
<keyword evidence="2" id="KW-1133">Transmembrane helix</keyword>
<dbReference type="InterPro" id="IPR000620">
    <property type="entry name" value="EamA_dom"/>
</dbReference>
<evidence type="ECO:0000313" key="5">
    <source>
        <dbReference type="Proteomes" id="UP000782312"/>
    </source>
</evidence>
<organism evidence="4 5">
    <name type="scientific">Tectimicrobiota bacterium</name>
    <dbReference type="NCBI Taxonomy" id="2528274"/>
    <lineage>
        <taxon>Bacteria</taxon>
        <taxon>Pseudomonadati</taxon>
        <taxon>Nitrospinota/Tectimicrobiota group</taxon>
        <taxon>Candidatus Tectimicrobiota</taxon>
    </lineage>
</organism>
<feature type="region of interest" description="Disordered" evidence="1">
    <location>
        <begin position="189"/>
        <end position="308"/>
    </location>
</feature>
<keyword evidence="2" id="KW-0472">Membrane</keyword>
<feature type="compositionally biased region" description="Gly residues" evidence="1">
    <location>
        <begin position="293"/>
        <end position="304"/>
    </location>
</feature>
<keyword evidence="2" id="KW-0812">Transmembrane</keyword>
<dbReference type="EMBL" id="JACPUR010000041">
    <property type="protein sequence ID" value="MBI3129607.1"/>
    <property type="molecule type" value="Genomic_DNA"/>
</dbReference>
<feature type="region of interest" description="Disordered" evidence="1">
    <location>
        <begin position="125"/>
        <end position="165"/>
    </location>
</feature>
<evidence type="ECO:0000256" key="1">
    <source>
        <dbReference type="SAM" id="MobiDB-lite"/>
    </source>
</evidence>
<evidence type="ECO:0000313" key="4">
    <source>
        <dbReference type="EMBL" id="MBI3129607.1"/>
    </source>
</evidence>
<dbReference type="Proteomes" id="UP000782312">
    <property type="component" value="Unassembled WGS sequence"/>
</dbReference>
<proteinExistence type="predicted"/>
<feature type="domain" description="EamA" evidence="3">
    <location>
        <begin position="26"/>
        <end position="121"/>
    </location>
</feature>
<feature type="transmembrane region" description="Helical" evidence="2">
    <location>
        <begin position="29"/>
        <end position="45"/>
    </location>
</feature>
<name>A0A932I248_UNCTE</name>
<sequence length="375" mass="37895">MGFLLGGLFALPLLYSARMILSSLGPGELFAIGTSLTYSGTLICVRQGMRNATPAAGLLVIGVVVSAAGLAASALQGHLWNLSWKAFLWFVATGTLGMGMGNLLAFMGVQRMGVSRATPVADSALGRRLRRDLPRRAAGAARHRGDGAHRGGRGAPLPGPGGARAGELVPGCARLSSLGLLHPGLLPHPGEVGLRAPSPRDDRDGGGLRRGDGDHPRRPAPARRLGKALPRPPGAGLVPGGGRLQPPGLDLHLEFLPPRGDQQGAAAESAHPGLGGGLDLSLPGDARARHLAGGAGGRPGGGRGRAGDGVPVDSALSFLYEGPGNLRVVQKQILRCAPNDVQDTSSALTGAAGGPPLTGFRGGASGSFLPSRPGL</sequence>
<gene>
    <name evidence="4" type="ORF">HYZ11_18515</name>
</gene>
<feature type="transmembrane region" description="Helical" evidence="2">
    <location>
        <begin position="57"/>
        <end position="80"/>
    </location>
</feature>
<dbReference type="GO" id="GO:0016020">
    <property type="term" value="C:membrane"/>
    <property type="evidence" value="ECO:0007669"/>
    <property type="project" value="InterPro"/>
</dbReference>
<protein>
    <submittedName>
        <fullName evidence="4">DMT family transporter</fullName>
    </submittedName>
</protein>
<evidence type="ECO:0000256" key="2">
    <source>
        <dbReference type="SAM" id="Phobius"/>
    </source>
</evidence>
<dbReference type="AlphaFoldDB" id="A0A932I248"/>
<feature type="compositionally biased region" description="Basic and acidic residues" evidence="1">
    <location>
        <begin position="198"/>
        <end position="217"/>
    </location>
</feature>
<evidence type="ECO:0000259" key="3">
    <source>
        <dbReference type="Pfam" id="PF00892"/>
    </source>
</evidence>
<reference evidence="4" key="1">
    <citation type="submission" date="2020-07" db="EMBL/GenBank/DDBJ databases">
        <title>Huge and variable diversity of episymbiotic CPR bacteria and DPANN archaea in groundwater ecosystems.</title>
        <authorList>
            <person name="He C.Y."/>
            <person name="Keren R."/>
            <person name="Whittaker M."/>
            <person name="Farag I.F."/>
            <person name="Doudna J."/>
            <person name="Cate J.H.D."/>
            <person name="Banfield J.F."/>
        </authorList>
    </citation>
    <scope>NUCLEOTIDE SEQUENCE</scope>
    <source>
        <strain evidence="4">NC_groundwater_763_Ag_S-0.2um_68_21</strain>
    </source>
</reference>